<feature type="region of interest" description="Disordered" evidence="1">
    <location>
        <begin position="1"/>
        <end position="21"/>
    </location>
</feature>
<sequence>MSILRRVFGGRTRERPEPNPDDIARVDVARMVATARARGDERTEPEVVAALMLGADLTADRHRDPDMQVRGAAAFEACRRWLVDRVGEDEAARLLTESKGPVDERGRASRPR</sequence>
<feature type="region of interest" description="Disordered" evidence="1">
    <location>
        <begin position="92"/>
        <end position="112"/>
    </location>
</feature>
<proteinExistence type="predicted"/>
<protein>
    <submittedName>
        <fullName evidence="2">Uncharacterized protein</fullName>
    </submittedName>
</protein>
<feature type="compositionally biased region" description="Basic and acidic residues" evidence="1">
    <location>
        <begin position="100"/>
        <end position="112"/>
    </location>
</feature>
<organism evidence="2">
    <name type="scientific">uncultured Solirubrobacteraceae bacterium</name>
    <dbReference type="NCBI Taxonomy" id="1162706"/>
    <lineage>
        <taxon>Bacteria</taxon>
        <taxon>Bacillati</taxon>
        <taxon>Actinomycetota</taxon>
        <taxon>Thermoleophilia</taxon>
        <taxon>Solirubrobacterales</taxon>
        <taxon>Solirubrobacteraceae</taxon>
        <taxon>environmental samples</taxon>
    </lineage>
</organism>
<evidence type="ECO:0000313" key="2">
    <source>
        <dbReference type="EMBL" id="CAA9506115.1"/>
    </source>
</evidence>
<accession>A0A6J4SVB5</accession>
<reference evidence="2" key="1">
    <citation type="submission" date="2020-02" db="EMBL/GenBank/DDBJ databases">
        <authorList>
            <person name="Meier V. D."/>
        </authorList>
    </citation>
    <scope>NUCLEOTIDE SEQUENCE</scope>
    <source>
        <strain evidence="2">AVDCRST_MAG85</strain>
    </source>
</reference>
<feature type="compositionally biased region" description="Basic and acidic residues" evidence="1">
    <location>
        <begin position="11"/>
        <end position="21"/>
    </location>
</feature>
<dbReference type="AlphaFoldDB" id="A0A6J4SVB5"/>
<name>A0A6J4SVB5_9ACTN</name>
<evidence type="ECO:0000256" key="1">
    <source>
        <dbReference type="SAM" id="MobiDB-lite"/>
    </source>
</evidence>
<gene>
    <name evidence="2" type="ORF">AVDCRST_MAG85-2052</name>
</gene>
<dbReference type="EMBL" id="CADCVT010000222">
    <property type="protein sequence ID" value="CAA9506115.1"/>
    <property type="molecule type" value="Genomic_DNA"/>
</dbReference>